<dbReference type="InterPro" id="IPR020471">
    <property type="entry name" value="AKR"/>
</dbReference>
<reference evidence="4" key="1">
    <citation type="submission" date="2016-06" db="UniProtKB">
        <authorList>
            <consortium name="WormBaseParasite"/>
        </authorList>
    </citation>
    <scope>IDENTIFICATION</scope>
</reference>
<dbReference type="GO" id="GO:0016491">
    <property type="term" value="F:oxidoreductase activity"/>
    <property type="evidence" value="ECO:0007669"/>
    <property type="project" value="InterPro"/>
</dbReference>
<dbReference type="OrthoDB" id="416253at2759"/>
<organism evidence="4">
    <name type="scientific">Gongylonema pulchrum</name>
    <dbReference type="NCBI Taxonomy" id="637853"/>
    <lineage>
        <taxon>Eukaryota</taxon>
        <taxon>Metazoa</taxon>
        <taxon>Ecdysozoa</taxon>
        <taxon>Nematoda</taxon>
        <taxon>Chromadorea</taxon>
        <taxon>Rhabditida</taxon>
        <taxon>Spirurina</taxon>
        <taxon>Spiruromorpha</taxon>
        <taxon>Spiruroidea</taxon>
        <taxon>Gongylonematidae</taxon>
        <taxon>Gongylonema</taxon>
    </lineage>
</organism>
<dbReference type="EMBL" id="UYRT01014101">
    <property type="protein sequence ID" value="VDK53689.1"/>
    <property type="molecule type" value="Genomic_DNA"/>
</dbReference>
<evidence type="ECO:0000313" key="2">
    <source>
        <dbReference type="EMBL" id="VDK53689.1"/>
    </source>
</evidence>
<dbReference type="InterPro" id="IPR036812">
    <property type="entry name" value="NAD(P)_OxRdtase_dom_sf"/>
</dbReference>
<feature type="domain" description="NADP-dependent oxidoreductase" evidence="1">
    <location>
        <begin position="17"/>
        <end position="118"/>
    </location>
</feature>
<evidence type="ECO:0000313" key="3">
    <source>
        <dbReference type="Proteomes" id="UP000271098"/>
    </source>
</evidence>
<dbReference type="PRINTS" id="PR00069">
    <property type="entry name" value="ALDKETRDTASE"/>
</dbReference>
<evidence type="ECO:0000259" key="1">
    <source>
        <dbReference type="Pfam" id="PF00248"/>
    </source>
</evidence>
<dbReference type="PANTHER" id="PTHR11732">
    <property type="entry name" value="ALDO/KETO REDUCTASE"/>
    <property type="match status" value="1"/>
</dbReference>
<name>A0A183DBT1_9BILA</name>
<reference evidence="2 3" key="2">
    <citation type="submission" date="2018-11" db="EMBL/GenBank/DDBJ databases">
        <authorList>
            <consortium name="Pathogen Informatics"/>
        </authorList>
    </citation>
    <scope>NUCLEOTIDE SEQUENCE [LARGE SCALE GENOMIC DNA]</scope>
</reference>
<dbReference type="Gene3D" id="3.20.20.100">
    <property type="entry name" value="NADP-dependent oxidoreductase domain"/>
    <property type="match status" value="1"/>
</dbReference>
<dbReference type="AlphaFoldDB" id="A0A183DBT1"/>
<dbReference type="SUPFAM" id="SSF51430">
    <property type="entry name" value="NAD(P)-linked oxidoreductase"/>
    <property type="match status" value="1"/>
</dbReference>
<gene>
    <name evidence="2" type="ORF">GPUH_LOCUS6172</name>
</gene>
<dbReference type="InterPro" id="IPR023210">
    <property type="entry name" value="NADP_OxRdtase_dom"/>
</dbReference>
<sequence>MTPSIKLNSGHYIPSVGLGTWLSPPGQVGDAVKIALNNGYEHIDCAHAYRNQVEIGDALADIFSEGKIKRQNIFITSKIWNTFHSYQMAKKGMDMILGELRLDYLDLCLIHWPHGYEEGSDFYPKVAFFPIQFTPIFPRNLGEDVRKAVKFIYEKYRIQIRAISLGIPCY</sequence>
<proteinExistence type="predicted"/>
<keyword evidence="3" id="KW-1185">Reference proteome</keyword>
<dbReference type="Proteomes" id="UP000271098">
    <property type="component" value="Unassembled WGS sequence"/>
</dbReference>
<protein>
    <submittedName>
        <fullName evidence="4">Aldo_ket_red domain-containing protein</fullName>
    </submittedName>
</protein>
<evidence type="ECO:0000313" key="4">
    <source>
        <dbReference type="WBParaSite" id="GPUH_0000618001-mRNA-1"/>
    </source>
</evidence>
<accession>A0A183DBT1</accession>
<dbReference type="WBParaSite" id="GPUH_0000618001-mRNA-1">
    <property type="protein sequence ID" value="GPUH_0000618001-mRNA-1"/>
    <property type="gene ID" value="GPUH_0000618001"/>
</dbReference>
<dbReference type="Pfam" id="PF00248">
    <property type="entry name" value="Aldo_ket_red"/>
    <property type="match status" value="1"/>
</dbReference>